<organism evidence="1">
    <name type="scientific">Rhizophora mucronata</name>
    <name type="common">Asiatic mangrove</name>
    <dbReference type="NCBI Taxonomy" id="61149"/>
    <lineage>
        <taxon>Eukaryota</taxon>
        <taxon>Viridiplantae</taxon>
        <taxon>Streptophyta</taxon>
        <taxon>Embryophyta</taxon>
        <taxon>Tracheophyta</taxon>
        <taxon>Spermatophyta</taxon>
        <taxon>Magnoliopsida</taxon>
        <taxon>eudicotyledons</taxon>
        <taxon>Gunneridae</taxon>
        <taxon>Pentapetalae</taxon>
        <taxon>rosids</taxon>
        <taxon>fabids</taxon>
        <taxon>Malpighiales</taxon>
        <taxon>Rhizophoraceae</taxon>
        <taxon>Rhizophora</taxon>
    </lineage>
</organism>
<dbReference type="EMBL" id="GGEC01091922">
    <property type="protein sequence ID" value="MBX72406.1"/>
    <property type="molecule type" value="Transcribed_RNA"/>
</dbReference>
<protein>
    <submittedName>
        <fullName evidence="1">Uncharacterized protein</fullName>
    </submittedName>
</protein>
<evidence type="ECO:0000313" key="1">
    <source>
        <dbReference type="EMBL" id="MBX72406.1"/>
    </source>
</evidence>
<proteinExistence type="predicted"/>
<dbReference type="AlphaFoldDB" id="A0A2P2QZG6"/>
<sequence length="19" mass="2199">MKPRMESAWMNIFGNISSV</sequence>
<name>A0A2P2QZG6_RHIMU</name>
<accession>A0A2P2QZG6</accession>
<reference evidence="1" key="1">
    <citation type="submission" date="2018-02" db="EMBL/GenBank/DDBJ databases">
        <title>Rhizophora mucronata_Transcriptome.</title>
        <authorList>
            <person name="Meera S.P."/>
            <person name="Sreeshan A."/>
            <person name="Augustine A."/>
        </authorList>
    </citation>
    <scope>NUCLEOTIDE SEQUENCE</scope>
    <source>
        <tissue evidence="1">Leaf</tissue>
    </source>
</reference>